<evidence type="ECO:0000313" key="2">
    <source>
        <dbReference type="Proteomes" id="UP001203297"/>
    </source>
</evidence>
<evidence type="ECO:0000313" key="1">
    <source>
        <dbReference type="EMBL" id="KAI0299118.1"/>
    </source>
</evidence>
<dbReference type="EMBL" id="WTXG01000024">
    <property type="protein sequence ID" value="KAI0299118.1"/>
    <property type="molecule type" value="Genomic_DNA"/>
</dbReference>
<dbReference type="AlphaFoldDB" id="A0AAD4M207"/>
<keyword evidence="2" id="KW-1185">Reference proteome</keyword>
<accession>A0AAD4M207</accession>
<dbReference type="Proteomes" id="UP001203297">
    <property type="component" value="Unassembled WGS sequence"/>
</dbReference>
<sequence length="192" mass="21943">MSTPSCLVALPNMNKKWSHLFQDVLSRMPLQLLLNLMKHAQCRNISLSILPKTAPPISLAYHGFGCFRAHMDGQDGHLMGRMPKSKARFEAAVDEFLRKTSRFYDSEMDCAERARESLNEIRRFYFQVYVARQVPVFHRRRSSDDHAVGPPNLVEALIKVKNELGTTDCDGSVELAAYYTQFLESNTSQESR</sequence>
<comment type="caution">
    <text evidence="1">The sequence shown here is derived from an EMBL/GenBank/DDBJ whole genome shotgun (WGS) entry which is preliminary data.</text>
</comment>
<proteinExistence type="predicted"/>
<name>A0AAD4M207_9AGAM</name>
<reference evidence="1" key="1">
    <citation type="journal article" date="2022" name="New Phytol.">
        <title>Evolutionary transition to the ectomycorrhizal habit in the genomes of a hyperdiverse lineage of mushroom-forming fungi.</title>
        <authorList>
            <person name="Looney B."/>
            <person name="Miyauchi S."/>
            <person name="Morin E."/>
            <person name="Drula E."/>
            <person name="Courty P.E."/>
            <person name="Kohler A."/>
            <person name="Kuo A."/>
            <person name="LaButti K."/>
            <person name="Pangilinan J."/>
            <person name="Lipzen A."/>
            <person name="Riley R."/>
            <person name="Andreopoulos W."/>
            <person name="He G."/>
            <person name="Johnson J."/>
            <person name="Nolan M."/>
            <person name="Tritt A."/>
            <person name="Barry K.W."/>
            <person name="Grigoriev I.V."/>
            <person name="Nagy L.G."/>
            <person name="Hibbett D."/>
            <person name="Henrissat B."/>
            <person name="Matheny P.B."/>
            <person name="Labbe J."/>
            <person name="Martin F.M."/>
        </authorList>
    </citation>
    <scope>NUCLEOTIDE SEQUENCE</scope>
    <source>
        <strain evidence="1">BPL690</strain>
    </source>
</reference>
<organism evidence="1 2">
    <name type="scientific">Multifurca ochricompacta</name>
    <dbReference type="NCBI Taxonomy" id="376703"/>
    <lineage>
        <taxon>Eukaryota</taxon>
        <taxon>Fungi</taxon>
        <taxon>Dikarya</taxon>
        <taxon>Basidiomycota</taxon>
        <taxon>Agaricomycotina</taxon>
        <taxon>Agaricomycetes</taxon>
        <taxon>Russulales</taxon>
        <taxon>Russulaceae</taxon>
        <taxon>Multifurca</taxon>
    </lineage>
</organism>
<protein>
    <submittedName>
        <fullName evidence="1">Uncharacterized protein</fullName>
    </submittedName>
</protein>
<gene>
    <name evidence="1" type="ORF">B0F90DRAFT_634114</name>
</gene>